<dbReference type="Pfam" id="PF03352">
    <property type="entry name" value="Adenine_glyco"/>
    <property type="match status" value="1"/>
</dbReference>
<proteinExistence type="predicted"/>
<dbReference type="EMBL" id="BARU01026865">
    <property type="protein sequence ID" value="GAH67744.1"/>
    <property type="molecule type" value="Genomic_DNA"/>
</dbReference>
<accession>X1INP6</accession>
<dbReference type="GO" id="GO:0008725">
    <property type="term" value="F:DNA-3-methyladenine glycosylase activity"/>
    <property type="evidence" value="ECO:0007669"/>
    <property type="project" value="InterPro"/>
</dbReference>
<protein>
    <recommendedName>
        <fullName evidence="2">DNA-3-methyladenine glycosylase I</fullName>
    </recommendedName>
</protein>
<dbReference type="InterPro" id="IPR043519">
    <property type="entry name" value="NT_sf"/>
</dbReference>
<dbReference type="GO" id="GO:0006284">
    <property type="term" value="P:base-excision repair"/>
    <property type="evidence" value="ECO:0007669"/>
    <property type="project" value="InterPro"/>
</dbReference>
<organism evidence="1">
    <name type="scientific">marine sediment metagenome</name>
    <dbReference type="NCBI Taxonomy" id="412755"/>
    <lineage>
        <taxon>unclassified sequences</taxon>
        <taxon>metagenomes</taxon>
        <taxon>ecological metagenomes</taxon>
    </lineage>
</organism>
<dbReference type="InterPro" id="IPR005019">
    <property type="entry name" value="Adenine_glyco"/>
</dbReference>
<dbReference type="Gene3D" id="3.30.460.10">
    <property type="entry name" value="Beta Polymerase, domain 2"/>
    <property type="match status" value="1"/>
</dbReference>
<comment type="caution">
    <text evidence="1">The sequence shown here is derived from an EMBL/GenBank/DDBJ whole genome shotgun (WGS) entry which is preliminary data.</text>
</comment>
<dbReference type="SUPFAM" id="SSF48150">
    <property type="entry name" value="DNA-glycosylase"/>
    <property type="match status" value="1"/>
</dbReference>
<evidence type="ECO:0000313" key="1">
    <source>
        <dbReference type="EMBL" id="GAH67744.1"/>
    </source>
</evidence>
<dbReference type="InterPro" id="IPR011257">
    <property type="entry name" value="DNA_glycosylase"/>
</dbReference>
<sequence length="102" mass="11734">MTARVGRSKVDYLSKEEREALEKFTRGVKFLLGDNLLILKLFGSKARGDFSDESDKEEKSKCRWGIPPKSDQQYFEILCLCVLQAGLSWGMVRKNWRKAEGD</sequence>
<dbReference type="Gene3D" id="1.10.340.30">
    <property type="entry name" value="Hypothetical protein, domain 2"/>
    <property type="match status" value="1"/>
</dbReference>
<evidence type="ECO:0008006" key="2">
    <source>
        <dbReference type="Google" id="ProtNLM"/>
    </source>
</evidence>
<name>X1INP6_9ZZZZ</name>
<gene>
    <name evidence="1" type="ORF">S03H2_43111</name>
</gene>
<reference evidence="1" key="1">
    <citation type="journal article" date="2014" name="Front. Microbiol.">
        <title>High frequency of phylogenetically diverse reductive dehalogenase-homologous genes in deep subseafloor sedimentary metagenomes.</title>
        <authorList>
            <person name="Kawai M."/>
            <person name="Futagami T."/>
            <person name="Toyoda A."/>
            <person name="Takaki Y."/>
            <person name="Nishi S."/>
            <person name="Hori S."/>
            <person name="Arai W."/>
            <person name="Tsubouchi T."/>
            <person name="Morono Y."/>
            <person name="Uchiyama I."/>
            <person name="Ito T."/>
            <person name="Fujiyama A."/>
            <person name="Inagaki F."/>
            <person name="Takami H."/>
        </authorList>
    </citation>
    <scope>NUCLEOTIDE SEQUENCE</scope>
    <source>
        <strain evidence="1">Expedition CK06-06</strain>
    </source>
</reference>
<dbReference type="AlphaFoldDB" id="X1INP6"/>